<feature type="transmembrane region" description="Helical" evidence="8">
    <location>
        <begin position="196"/>
        <end position="217"/>
    </location>
</feature>
<evidence type="ECO:0000256" key="4">
    <source>
        <dbReference type="ARBA" id="ARBA00022692"/>
    </source>
</evidence>
<evidence type="ECO:0000256" key="2">
    <source>
        <dbReference type="ARBA" id="ARBA00005346"/>
    </source>
</evidence>
<dbReference type="Proteomes" id="UP000006732">
    <property type="component" value="Chromosome"/>
</dbReference>
<feature type="transmembrane region" description="Helical" evidence="8">
    <location>
        <begin position="366"/>
        <end position="391"/>
    </location>
</feature>
<keyword evidence="6 8" id="KW-0472">Membrane</keyword>
<feature type="domain" description="NADH:quinone oxidoreductase/Mrp antiporter transmembrane" evidence="9">
    <location>
        <begin position="119"/>
        <end position="410"/>
    </location>
</feature>
<dbReference type="EC" id="1.6.99.5" evidence="10"/>
<dbReference type="HOGENOM" id="CLU_007100_9_5_7"/>
<evidence type="ECO:0000256" key="6">
    <source>
        <dbReference type="ARBA" id="ARBA00023136"/>
    </source>
</evidence>
<dbReference type="AlphaFoldDB" id="A1ALK0"/>
<dbReference type="InterPro" id="IPR003918">
    <property type="entry name" value="NADH_UbQ_OxRdtase"/>
</dbReference>
<feature type="transmembrane region" description="Helical" evidence="8">
    <location>
        <begin position="266"/>
        <end position="283"/>
    </location>
</feature>
<dbReference type="PANTHER" id="PTHR42703:SF1">
    <property type="entry name" value="NA(+)_H(+) ANTIPORTER SUBUNIT D1"/>
    <property type="match status" value="1"/>
</dbReference>
<dbReference type="GO" id="GO:0016491">
    <property type="term" value="F:oxidoreductase activity"/>
    <property type="evidence" value="ECO:0007669"/>
    <property type="project" value="UniProtKB-KW"/>
</dbReference>
<evidence type="ECO:0000256" key="1">
    <source>
        <dbReference type="ARBA" id="ARBA00004651"/>
    </source>
</evidence>
<dbReference type="InterPro" id="IPR001750">
    <property type="entry name" value="ND/Mrp_TM"/>
</dbReference>
<evidence type="ECO:0000256" key="7">
    <source>
        <dbReference type="RuleBase" id="RU000320"/>
    </source>
</evidence>
<organism evidence="10 11">
    <name type="scientific">Pelobacter propionicus (strain DSM 2379 / NBRC 103807 / OttBd1)</name>
    <dbReference type="NCBI Taxonomy" id="338966"/>
    <lineage>
        <taxon>Bacteria</taxon>
        <taxon>Pseudomonadati</taxon>
        <taxon>Thermodesulfobacteriota</taxon>
        <taxon>Desulfuromonadia</taxon>
        <taxon>Desulfuromonadales</taxon>
        <taxon>Desulfuromonadaceae</taxon>
        <taxon>Pelobacter</taxon>
    </lineage>
</organism>
<dbReference type="eggNOG" id="COG0651">
    <property type="taxonomic scope" value="Bacteria"/>
</dbReference>
<dbReference type="OrthoDB" id="9805769at2"/>
<sequence length="473" mass="50694">MTLLLLVIPLLGFILVNIPPAGSLRKPLIACPLLLSLLQVVLMIFPEAGWWTAFEAGPSVLPFLRVDGISMLMLLAIGLVVAASSAISIPMIRDDTQRHNFVNLVLLSLLGMNGMVMVTDLFSLYVFLEIVSVCSFILIALCGEREMFQGAFTYIILSAVATMLMLTSIAILFLYAGNTSFTTLAAAIAAQQGNAMVLFGVVLFLIGLFIKGGIVPFHGWLPDAYSSSVAPVSILLAGIVTKVSGVYTLIRLVTEVFGPTPRTNEVLLFVGTLSIVAGALGALGQRDFKRMLAYSSISQVGYIVLSLGAGNALGIAGAIFHLFNHTVFKTQLFMNATAVEEQTGSRDLERMGGLASRMPVTGWTSIIAFLSAAGIPPLAGFWSKLVIVMALVRSGHEIYMMIAILASLLTLAYFLTLQRKVFFGEIVEEFKDVREAGWLVTAPALVFAAIIVITGLAIPFLLNTIILPIGSIL</sequence>
<name>A1ALK0_PELPD</name>
<dbReference type="GO" id="GO:0042773">
    <property type="term" value="P:ATP synthesis coupled electron transport"/>
    <property type="evidence" value="ECO:0007669"/>
    <property type="project" value="InterPro"/>
</dbReference>
<comment type="similarity">
    <text evidence="2">Belongs to the CPA3 antiporters (TC 2.A.63) subunit D family.</text>
</comment>
<comment type="subcellular location">
    <subcellularLocation>
        <location evidence="1">Cell membrane</location>
        <topology evidence="1">Multi-pass membrane protein</topology>
    </subcellularLocation>
    <subcellularLocation>
        <location evidence="7">Membrane</location>
        <topology evidence="7">Multi-pass membrane protein</topology>
    </subcellularLocation>
</comment>
<keyword evidence="4 7" id="KW-0812">Transmembrane</keyword>
<evidence type="ECO:0000256" key="8">
    <source>
        <dbReference type="SAM" id="Phobius"/>
    </source>
</evidence>
<dbReference type="Pfam" id="PF00361">
    <property type="entry name" value="Proton_antipo_M"/>
    <property type="match status" value="1"/>
</dbReference>
<dbReference type="EMBL" id="CP000482">
    <property type="protein sequence ID" value="ABK98220.1"/>
    <property type="molecule type" value="Genomic_DNA"/>
</dbReference>
<dbReference type="RefSeq" id="WP_011734533.1">
    <property type="nucleotide sequence ID" value="NC_008609.1"/>
</dbReference>
<evidence type="ECO:0000256" key="5">
    <source>
        <dbReference type="ARBA" id="ARBA00022989"/>
    </source>
</evidence>
<protein>
    <submittedName>
        <fullName evidence="10">NADH dehydrogenase (Quinone)</fullName>
        <ecNumber evidence="10">1.6.99.5</ecNumber>
    </submittedName>
</protein>
<dbReference type="STRING" id="338966.Ppro_0589"/>
<dbReference type="PANTHER" id="PTHR42703">
    <property type="entry name" value="NADH DEHYDROGENASE"/>
    <property type="match status" value="1"/>
</dbReference>
<evidence type="ECO:0000256" key="3">
    <source>
        <dbReference type="ARBA" id="ARBA00022475"/>
    </source>
</evidence>
<feature type="transmembrane region" description="Helical" evidence="8">
    <location>
        <begin position="154"/>
        <end position="176"/>
    </location>
</feature>
<feature type="transmembrane region" description="Helical" evidence="8">
    <location>
        <begin position="303"/>
        <end position="323"/>
    </location>
</feature>
<dbReference type="PRINTS" id="PR01437">
    <property type="entry name" value="NUOXDRDTASE4"/>
</dbReference>
<accession>A1ALK0</accession>
<dbReference type="InterPro" id="IPR050586">
    <property type="entry name" value="CPA3_Na-H_Antiporter_D"/>
</dbReference>
<feature type="transmembrane region" description="Helical" evidence="8">
    <location>
        <begin position="69"/>
        <end position="89"/>
    </location>
</feature>
<gene>
    <name evidence="10" type="ordered locus">Ppro_0589</name>
</gene>
<keyword evidence="3" id="KW-1003">Cell membrane</keyword>
<evidence type="ECO:0000259" key="9">
    <source>
        <dbReference type="Pfam" id="PF00361"/>
    </source>
</evidence>
<feature type="transmembrane region" description="Helical" evidence="8">
    <location>
        <begin position="229"/>
        <end position="254"/>
    </location>
</feature>
<keyword evidence="11" id="KW-1185">Reference proteome</keyword>
<dbReference type="GO" id="GO:0005886">
    <property type="term" value="C:plasma membrane"/>
    <property type="evidence" value="ECO:0007669"/>
    <property type="project" value="UniProtKB-SubCell"/>
</dbReference>
<dbReference type="KEGG" id="ppd:Ppro_0589"/>
<feature type="transmembrane region" description="Helical" evidence="8">
    <location>
        <begin position="436"/>
        <end position="462"/>
    </location>
</feature>
<feature type="transmembrane region" description="Helical" evidence="8">
    <location>
        <begin position="124"/>
        <end position="142"/>
    </location>
</feature>
<proteinExistence type="inferred from homology"/>
<keyword evidence="5 8" id="KW-1133">Transmembrane helix</keyword>
<reference evidence="10 11" key="1">
    <citation type="submission" date="2006-10" db="EMBL/GenBank/DDBJ databases">
        <title>Complete sequence of chromosome of Pelobacter propionicus DSM 2379.</title>
        <authorList>
            <consortium name="US DOE Joint Genome Institute"/>
            <person name="Copeland A."/>
            <person name="Lucas S."/>
            <person name="Lapidus A."/>
            <person name="Barry K."/>
            <person name="Detter J.C."/>
            <person name="Glavina del Rio T."/>
            <person name="Hammon N."/>
            <person name="Israni S."/>
            <person name="Dalin E."/>
            <person name="Tice H."/>
            <person name="Pitluck S."/>
            <person name="Saunders E."/>
            <person name="Brettin T."/>
            <person name="Bruce D."/>
            <person name="Han C."/>
            <person name="Tapia R."/>
            <person name="Schmutz J."/>
            <person name="Larimer F."/>
            <person name="Land M."/>
            <person name="Hauser L."/>
            <person name="Kyrpides N."/>
            <person name="Kim E."/>
            <person name="Lovley D."/>
            <person name="Richardson P."/>
        </authorList>
    </citation>
    <scope>NUCLEOTIDE SEQUENCE [LARGE SCALE GENOMIC DNA]</scope>
    <source>
        <strain evidence="11">DSM 2379 / NBRC 103807 / OttBd1</strain>
    </source>
</reference>
<dbReference type="GO" id="GO:0008137">
    <property type="term" value="F:NADH dehydrogenase (ubiquinone) activity"/>
    <property type="evidence" value="ECO:0007669"/>
    <property type="project" value="InterPro"/>
</dbReference>
<keyword evidence="10" id="KW-0560">Oxidoreductase</keyword>
<evidence type="ECO:0000313" key="10">
    <source>
        <dbReference type="EMBL" id="ABK98220.1"/>
    </source>
</evidence>
<evidence type="ECO:0000313" key="11">
    <source>
        <dbReference type="Proteomes" id="UP000006732"/>
    </source>
</evidence>
<feature type="transmembrane region" description="Helical" evidence="8">
    <location>
        <begin position="398"/>
        <end position="416"/>
    </location>
</feature>